<accession>A0A370F8G8</accession>
<keyword evidence="3" id="KW-1185">Reference proteome</keyword>
<organism evidence="2 3">
    <name type="scientific">Pseudacidovorax intermedius</name>
    <dbReference type="NCBI Taxonomy" id="433924"/>
    <lineage>
        <taxon>Bacteria</taxon>
        <taxon>Pseudomonadati</taxon>
        <taxon>Pseudomonadota</taxon>
        <taxon>Betaproteobacteria</taxon>
        <taxon>Burkholderiales</taxon>
        <taxon>Comamonadaceae</taxon>
        <taxon>Pseudacidovorax</taxon>
    </lineage>
</organism>
<keyword evidence="1" id="KW-0812">Transmembrane</keyword>
<evidence type="ECO:0000313" key="2">
    <source>
        <dbReference type="EMBL" id="RDI18095.1"/>
    </source>
</evidence>
<dbReference type="AlphaFoldDB" id="A0A370F8G8"/>
<sequence length="138" mass="14925">MALPFSHYLTAYGIAAVVFLGLDAIWLGTMASRLYRPSIGHLMADGFSVAPAVIFYLLYLVGMVVFAIAPALEARKPLQALAMGALLGLICYATYDLTNQATLKQWPWQVTVADLIWGTFVTGVASALATRLTLAWRG</sequence>
<feature type="transmembrane region" description="Helical" evidence="1">
    <location>
        <begin position="115"/>
        <end position="134"/>
    </location>
</feature>
<comment type="caution">
    <text evidence="2">The sequence shown here is derived from an EMBL/GenBank/DDBJ whole genome shotgun (WGS) entry which is preliminary data.</text>
</comment>
<dbReference type="EMBL" id="QQAV01000015">
    <property type="protein sequence ID" value="RDI18095.1"/>
    <property type="molecule type" value="Genomic_DNA"/>
</dbReference>
<dbReference type="RefSeq" id="WP_114804690.1">
    <property type="nucleotide sequence ID" value="NZ_QQAV01000015.1"/>
</dbReference>
<gene>
    <name evidence="2" type="ORF">DFR41_11511</name>
</gene>
<proteinExistence type="predicted"/>
<keyword evidence="1" id="KW-1133">Transmembrane helix</keyword>
<feature type="transmembrane region" description="Helical" evidence="1">
    <location>
        <begin position="9"/>
        <end position="29"/>
    </location>
</feature>
<dbReference type="Proteomes" id="UP000255265">
    <property type="component" value="Unassembled WGS sequence"/>
</dbReference>
<dbReference type="OrthoDB" id="166547at2"/>
<reference evidence="2 3" key="1">
    <citation type="submission" date="2018-07" db="EMBL/GenBank/DDBJ databases">
        <title>Genomic Encyclopedia of Type Strains, Phase IV (KMG-IV): sequencing the most valuable type-strain genomes for metagenomic binning, comparative biology and taxonomic classification.</title>
        <authorList>
            <person name="Goeker M."/>
        </authorList>
    </citation>
    <scope>NUCLEOTIDE SEQUENCE [LARGE SCALE GENOMIC DNA]</scope>
    <source>
        <strain evidence="2 3">DSM 21352</strain>
    </source>
</reference>
<dbReference type="Pfam" id="PF09945">
    <property type="entry name" value="DUF2177"/>
    <property type="match status" value="1"/>
</dbReference>
<dbReference type="STRING" id="433924.NS331_19770"/>
<feature type="transmembrane region" description="Helical" evidence="1">
    <location>
        <begin position="49"/>
        <end position="71"/>
    </location>
</feature>
<evidence type="ECO:0000256" key="1">
    <source>
        <dbReference type="SAM" id="Phobius"/>
    </source>
</evidence>
<protein>
    <submittedName>
        <fullName evidence="2">Putative membrane protein</fullName>
    </submittedName>
</protein>
<keyword evidence="1" id="KW-0472">Membrane</keyword>
<feature type="transmembrane region" description="Helical" evidence="1">
    <location>
        <begin position="78"/>
        <end position="95"/>
    </location>
</feature>
<evidence type="ECO:0000313" key="3">
    <source>
        <dbReference type="Proteomes" id="UP000255265"/>
    </source>
</evidence>
<name>A0A370F8G8_9BURK</name>
<dbReference type="InterPro" id="IPR018687">
    <property type="entry name" value="DUF2177_membr"/>
</dbReference>